<reference evidence="1" key="1">
    <citation type="journal article" date="2008" name="Proc. Natl. Acad. Sci. U.S.A.">
        <title>Whole-genome comparison of disease and carriage strains provides insights into virulence evolution in Neisseria meningitidis.</title>
        <authorList>
            <person name="Schoen C."/>
            <person name="Blom J."/>
            <person name="Claus H."/>
            <person name="Schramm-Glueck A."/>
            <person name="Brandt P."/>
            <person name="Mueller T."/>
            <person name="Goesmann A."/>
            <person name="Joseph B."/>
            <person name="Konietzny S."/>
            <person name="Kurzai O."/>
            <person name="Schmitt C."/>
            <person name="Friedrich T."/>
            <person name="Linke B."/>
            <person name="Vogel U."/>
            <person name="Frosch M."/>
        </authorList>
    </citation>
    <scope>NUCLEOTIDE SEQUENCE</scope>
    <source>
        <strain evidence="1">Alpha275</strain>
    </source>
</reference>
<accession>C6SK08</accession>
<evidence type="ECO:0000313" key="1">
    <source>
        <dbReference type="EMBL" id="CBA07696.1"/>
    </source>
</evidence>
<organism evidence="1">
    <name type="scientific">Neisseria meningitidis alpha275</name>
    <dbReference type="NCBI Taxonomy" id="295996"/>
    <lineage>
        <taxon>Bacteria</taxon>
        <taxon>Pseudomonadati</taxon>
        <taxon>Pseudomonadota</taxon>
        <taxon>Betaproteobacteria</taxon>
        <taxon>Neisseriales</taxon>
        <taxon>Neisseriaceae</taxon>
        <taxon>Neisseria</taxon>
    </lineage>
</organism>
<name>C6SK08_NEIME</name>
<sequence length="32" mass="3646">MQAAGKTFSVFLGSLHFFFTHLETFAKFPKIP</sequence>
<protein>
    <submittedName>
        <fullName evidence="1">Uncharacterized protein</fullName>
    </submittedName>
</protein>
<dbReference type="EMBL" id="AM889138">
    <property type="protein sequence ID" value="CBA07696.1"/>
    <property type="molecule type" value="Genomic_DNA"/>
</dbReference>
<proteinExistence type="predicted"/>
<dbReference type="AlphaFoldDB" id="C6SK08"/>
<gene>
    <name evidence="1" type="ORF">NMW_1278</name>
</gene>